<dbReference type="AlphaFoldDB" id="A0A067EJB4"/>
<dbReference type="Pfam" id="PF14291">
    <property type="entry name" value="DUF4371"/>
    <property type="match status" value="1"/>
</dbReference>
<dbReference type="EMBL" id="KK785064">
    <property type="protein sequence ID" value="KDO51021.1"/>
    <property type="molecule type" value="Genomic_DNA"/>
</dbReference>
<dbReference type="PANTHER" id="PTHR45749">
    <property type="match status" value="1"/>
</dbReference>
<evidence type="ECO:0000313" key="2">
    <source>
        <dbReference type="EMBL" id="KDO51021.1"/>
    </source>
</evidence>
<dbReference type="STRING" id="2711.A0A067EJB4"/>
<protein>
    <recommendedName>
        <fullName evidence="1">DUF4371 domain-containing protein</fullName>
    </recommendedName>
</protein>
<keyword evidence="3" id="KW-1185">Reference proteome</keyword>
<sequence length="147" mass="17157">MVIERCFKRKFNNQGNFLELLKFLVDHNSDIEAITINADAIETTNDSIREMGDALFLTLIDESILRYVNTSKHVVERFISVEHVTNTNALSLKEAIDKPYSRHELSMSRLLRQCYDRASKMRGKFNGLKTLILRKNECAYYIYCFAH</sequence>
<proteinExistence type="predicted"/>
<evidence type="ECO:0000259" key="1">
    <source>
        <dbReference type="Pfam" id="PF14291"/>
    </source>
</evidence>
<dbReference type="Proteomes" id="UP000027120">
    <property type="component" value="Unassembled WGS sequence"/>
</dbReference>
<feature type="domain" description="DUF4371" evidence="1">
    <location>
        <begin position="47"/>
        <end position="127"/>
    </location>
</feature>
<reference evidence="2 3" key="1">
    <citation type="submission" date="2014-04" db="EMBL/GenBank/DDBJ databases">
        <authorList>
            <consortium name="International Citrus Genome Consortium"/>
            <person name="Gmitter F."/>
            <person name="Chen C."/>
            <person name="Farmerie W."/>
            <person name="Harkins T."/>
            <person name="Desany B."/>
            <person name="Mohiuddin M."/>
            <person name="Kodira C."/>
            <person name="Borodovsky M."/>
            <person name="Lomsadze A."/>
            <person name="Burns P."/>
            <person name="Jenkins J."/>
            <person name="Prochnik S."/>
            <person name="Shu S."/>
            <person name="Chapman J."/>
            <person name="Pitluck S."/>
            <person name="Schmutz J."/>
            <person name="Rokhsar D."/>
        </authorList>
    </citation>
    <scope>NUCLEOTIDE SEQUENCE</scope>
</reference>
<organism evidence="2 3">
    <name type="scientific">Citrus sinensis</name>
    <name type="common">Sweet orange</name>
    <name type="synonym">Citrus aurantium var. sinensis</name>
    <dbReference type="NCBI Taxonomy" id="2711"/>
    <lineage>
        <taxon>Eukaryota</taxon>
        <taxon>Viridiplantae</taxon>
        <taxon>Streptophyta</taxon>
        <taxon>Embryophyta</taxon>
        <taxon>Tracheophyta</taxon>
        <taxon>Spermatophyta</taxon>
        <taxon>Magnoliopsida</taxon>
        <taxon>eudicotyledons</taxon>
        <taxon>Gunneridae</taxon>
        <taxon>Pentapetalae</taxon>
        <taxon>rosids</taxon>
        <taxon>malvids</taxon>
        <taxon>Sapindales</taxon>
        <taxon>Rutaceae</taxon>
        <taxon>Aurantioideae</taxon>
        <taxon>Citrus</taxon>
    </lineage>
</organism>
<accession>A0A067EJB4</accession>
<gene>
    <name evidence="2" type="ORF">CISIN_1g041069mg</name>
</gene>
<dbReference type="PANTHER" id="PTHR45749:SF36">
    <property type="entry name" value="ZINC FINGER MYM-TYPE PROTEIN 1-LIKE"/>
    <property type="match status" value="1"/>
</dbReference>
<feature type="non-terminal residue" evidence="2">
    <location>
        <position position="147"/>
    </location>
</feature>
<name>A0A067EJB4_CITSI</name>
<evidence type="ECO:0000313" key="3">
    <source>
        <dbReference type="Proteomes" id="UP000027120"/>
    </source>
</evidence>
<dbReference type="InterPro" id="IPR025398">
    <property type="entry name" value="DUF4371"/>
</dbReference>